<gene>
    <name evidence="1" type="ORF">ALC53_05690</name>
</gene>
<name>A0A195BHX1_9HYME</name>
<dbReference type="Proteomes" id="UP000078540">
    <property type="component" value="Unassembled WGS sequence"/>
</dbReference>
<organism evidence="1 2">
    <name type="scientific">Atta colombica</name>
    <dbReference type="NCBI Taxonomy" id="520822"/>
    <lineage>
        <taxon>Eukaryota</taxon>
        <taxon>Metazoa</taxon>
        <taxon>Ecdysozoa</taxon>
        <taxon>Arthropoda</taxon>
        <taxon>Hexapoda</taxon>
        <taxon>Insecta</taxon>
        <taxon>Pterygota</taxon>
        <taxon>Neoptera</taxon>
        <taxon>Endopterygota</taxon>
        <taxon>Hymenoptera</taxon>
        <taxon>Apocrita</taxon>
        <taxon>Aculeata</taxon>
        <taxon>Formicoidea</taxon>
        <taxon>Formicidae</taxon>
        <taxon>Myrmicinae</taxon>
        <taxon>Atta</taxon>
    </lineage>
</organism>
<proteinExistence type="predicted"/>
<dbReference type="EMBL" id="KQ976476">
    <property type="protein sequence ID" value="KYM83830.1"/>
    <property type="molecule type" value="Genomic_DNA"/>
</dbReference>
<evidence type="ECO:0000313" key="2">
    <source>
        <dbReference type="Proteomes" id="UP000078540"/>
    </source>
</evidence>
<sequence>MKDRNLLTSKKRFGLMNDFLKRAMNQAFLGRLCCRISSADEKRKEEEERIPFWDPRPRYPNGMNVRRSRSRHRVSCTASCATDASVQGNVLDRHRFRASEQESVLARASRSRTNLGTPENFRTFRRARGIHLDVRQFGAINVYHYHEEHCFVPQLNVSGLSKRKSVGPIIAQEIPDENAP</sequence>
<accession>A0A195BHX1</accession>
<keyword evidence="2" id="KW-1185">Reference proteome</keyword>
<evidence type="ECO:0000313" key="1">
    <source>
        <dbReference type="EMBL" id="KYM83830.1"/>
    </source>
</evidence>
<reference evidence="1 2" key="1">
    <citation type="submission" date="2015-09" db="EMBL/GenBank/DDBJ databases">
        <title>Atta colombica WGS genome.</title>
        <authorList>
            <person name="Nygaard S."/>
            <person name="Hu H."/>
            <person name="Boomsma J."/>
            <person name="Zhang G."/>
        </authorList>
    </citation>
    <scope>NUCLEOTIDE SEQUENCE [LARGE SCALE GENOMIC DNA]</scope>
    <source>
        <strain evidence="1">Treedump-2</strain>
        <tissue evidence="1">Whole body</tissue>
    </source>
</reference>
<dbReference type="AlphaFoldDB" id="A0A195BHX1"/>
<protein>
    <submittedName>
        <fullName evidence="1">Uncharacterized protein</fullName>
    </submittedName>
</protein>